<dbReference type="RefSeq" id="WP_147662942.1">
    <property type="nucleotide sequence ID" value="NZ_CP042905.2"/>
</dbReference>
<dbReference type="InterPro" id="IPR001509">
    <property type="entry name" value="Epimerase_deHydtase"/>
</dbReference>
<dbReference type="AlphaFoldDB" id="A0A5B9DAQ7"/>
<evidence type="ECO:0000313" key="3">
    <source>
        <dbReference type="Proteomes" id="UP000321408"/>
    </source>
</evidence>
<dbReference type="Gene3D" id="3.40.50.720">
    <property type="entry name" value="NAD(P)-binding Rossmann-like Domain"/>
    <property type="match status" value="1"/>
</dbReference>
<dbReference type="Gene3D" id="3.90.25.10">
    <property type="entry name" value="UDP-galactose 4-epimerase, domain 1"/>
    <property type="match status" value="1"/>
</dbReference>
<dbReference type="InterPro" id="IPR036291">
    <property type="entry name" value="NAD(P)-bd_dom_sf"/>
</dbReference>
<proteinExistence type="predicted"/>
<feature type="domain" description="NAD-dependent epimerase/dehydratase" evidence="1">
    <location>
        <begin position="7"/>
        <end position="244"/>
    </location>
</feature>
<reference evidence="2 3" key="1">
    <citation type="journal article" date="2020" name="Nature">
        <title>Isolation of an archaeon at the prokaryote-eukaryote interface.</title>
        <authorList>
            <person name="Imachi H."/>
            <person name="Nobu M.K."/>
            <person name="Nakahara N."/>
            <person name="Morono Y."/>
            <person name="Ogawara M."/>
            <person name="Takaki Y."/>
            <person name="Takano Y."/>
            <person name="Uematsu K."/>
            <person name="Ikuta T."/>
            <person name="Ito M."/>
            <person name="Matsui Y."/>
            <person name="Miyazaki M."/>
            <person name="Murata K."/>
            <person name="Saito Y."/>
            <person name="Sakai S."/>
            <person name="Song C."/>
            <person name="Tasumi E."/>
            <person name="Yamanaka Y."/>
            <person name="Yamaguchi T."/>
            <person name="Kamagata Y."/>
            <person name="Tamaki H."/>
            <person name="Takai K."/>
        </authorList>
    </citation>
    <scope>NUCLEOTIDE SEQUENCE [LARGE SCALE GENOMIC DNA]</scope>
    <source>
        <strain evidence="2 3">MK-D1</strain>
    </source>
</reference>
<name>A0A5B9DAQ7_9ARCH</name>
<dbReference type="PANTHER" id="PTHR43245:SF13">
    <property type="entry name" value="UDP-D-APIOSE_UDP-D-XYLOSE SYNTHASE 2"/>
    <property type="match status" value="1"/>
</dbReference>
<accession>A0A5B9DAQ7</accession>
<dbReference type="InterPro" id="IPR050177">
    <property type="entry name" value="Lipid_A_modif_metabolic_enz"/>
</dbReference>
<dbReference type="EMBL" id="CP042905">
    <property type="protein sequence ID" value="QEE16055.1"/>
    <property type="molecule type" value="Genomic_DNA"/>
</dbReference>
<dbReference type="Proteomes" id="UP000321408">
    <property type="component" value="Chromosome"/>
</dbReference>
<gene>
    <name evidence="2" type="ORF">DSAG12_01883</name>
</gene>
<dbReference type="GeneID" id="41329874"/>
<organism evidence="2 3">
    <name type="scientific">Promethearchaeum syntrophicum</name>
    <dbReference type="NCBI Taxonomy" id="2594042"/>
    <lineage>
        <taxon>Archaea</taxon>
        <taxon>Promethearchaeati</taxon>
        <taxon>Promethearchaeota</taxon>
        <taxon>Promethearchaeia</taxon>
        <taxon>Promethearchaeales</taxon>
        <taxon>Promethearchaeaceae</taxon>
        <taxon>Promethearchaeum</taxon>
    </lineage>
</organism>
<dbReference type="PANTHER" id="PTHR43245">
    <property type="entry name" value="BIFUNCTIONAL POLYMYXIN RESISTANCE PROTEIN ARNA"/>
    <property type="match status" value="1"/>
</dbReference>
<keyword evidence="3" id="KW-1185">Reference proteome</keyword>
<evidence type="ECO:0000313" key="2">
    <source>
        <dbReference type="EMBL" id="QEE16055.1"/>
    </source>
</evidence>
<dbReference type="Pfam" id="PF01370">
    <property type="entry name" value="Epimerase"/>
    <property type="match status" value="1"/>
</dbReference>
<sequence length="320" mass="36048">MLEGKRILVTGAAGFIGSNLTDALLYQGAEVTGFDNLWNGRMENLESAQQNKKFIFHQGDVRDYDRLLHLMKDIDIVFHEAAFISVPKSILMPQLCNDVNITGTLNILNAARINDVEKIVFASSAAVYGDDPTLPKQEKMRLNPISPYAVTKQAAEAYMVSYNQAYNLNTTSLRYFNVYGPRQQGSPYSGAIAIFIANIFNRKNITIFGDGNQTRDFTYIKDIIKINLLAAESKESAGKIINVGTGKPISIIEIIKFMIEYSQKEGIEIEYDPIRAGDILHSYGDITLAKDILGFEADYDVFRGFKEYLDFYRKKFYSNT</sequence>
<dbReference type="SUPFAM" id="SSF51735">
    <property type="entry name" value="NAD(P)-binding Rossmann-fold domains"/>
    <property type="match status" value="1"/>
</dbReference>
<dbReference type="KEGG" id="psyt:DSAG12_01883"/>
<dbReference type="PRINTS" id="PR01713">
    <property type="entry name" value="NUCEPIMERASE"/>
</dbReference>
<reference evidence="2 3" key="2">
    <citation type="journal article" date="2024" name="Int. J. Syst. Evol. Microbiol.">
        <title>Promethearchaeum syntrophicum gen. nov., sp. nov., an anaerobic, obligately syntrophic archaeon, the first isolate of the lineage 'Asgard' archaea, and proposal of the new archaeal phylum Promethearchaeota phyl. nov. and kingdom Promethearchaeati regn. nov.</title>
        <authorList>
            <person name="Imachi H."/>
            <person name="Nobu M.K."/>
            <person name="Kato S."/>
            <person name="Takaki Y."/>
            <person name="Miyazaki M."/>
            <person name="Miyata M."/>
            <person name="Ogawara M."/>
            <person name="Saito Y."/>
            <person name="Sakai S."/>
            <person name="Tahara Y.O."/>
            <person name="Takano Y."/>
            <person name="Tasumi E."/>
            <person name="Uematsu K."/>
            <person name="Yoshimura T."/>
            <person name="Itoh T."/>
            <person name="Ohkuma M."/>
            <person name="Takai K."/>
        </authorList>
    </citation>
    <scope>NUCLEOTIDE SEQUENCE [LARGE SCALE GENOMIC DNA]</scope>
    <source>
        <strain evidence="2 3">MK-D1</strain>
    </source>
</reference>
<evidence type="ECO:0000259" key="1">
    <source>
        <dbReference type="Pfam" id="PF01370"/>
    </source>
</evidence>
<dbReference type="OrthoDB" id="4907at2157"/>
<protein>
    <submittedName>
        <fullName evidence="2">SDR family NAD(P)-dependent oxidoreductase</fullName>
    </submittedName>
</protein>